<gene>
    <name evidence="2" type="ORF">SAMN04488071_2466</name>
</gene>
<dbReference type="NCBIfam" id="TIGR02447">
    <property type="entry name" value="yiiD_Cterm"/>
    <property type="match status" value="1"/>
</dbReference>
<name>A0A1G7BD24_9PROT</name>
<dbReference type="InterPro" id="IPR012660">
    <property type="entry name" value="YiiD_C"/>
</dbReference>
<sequence>MKSPEALEDYLYRNIPISEAMGVRVARASTDSISLTAPLQANINHKRTAFGGSLQAVATLACWTLLHVNLREDADPSEIVITNSNIDYIRPVTADFTATATLPDSARWQQFLKTFDRHGRARIQLTAHVMQDDYVAIDYTGTFAALKTG</sequence>
<dbReference type="InterPro" id="IPR029069">
    <property type="entry name" value="HotDog_dom_sf"/>
</dbReference>
<evidence type="ECO:0000259" key="1">
    <source>
        <dbReference type="Pfam" id="PF09500"/>
    </source>
</evidence>
<dbReference type="SUPFAM" id="SSF54637">
    <property type="entry name" value="Thioesterase/thiol ester dehydrase-isomerase"/>
    <property type="match status" value="1"/>
</dbReference>
<keyword evidence="3" id="KW-1185">Reference proteome</keyword>
<evidence type="ECO:0000313" key="3">
    <source>
        <dbReference type="Proteomes" id="UP000183685"/>
    </source>
</evidence>
<organism evidence="2 3">
    <name type="scientific">Kordiimonas lacus</name>
    <dbReference type="NCBI Taxonomy" id="637679"/>
    <lineage>
        <taxon>Bacteria</taxon>
        <taxon>Pseudomonadati</taxon>
        <taxon>Pseudomonadota</taxon>
        <taxon>Alphaproteobacteria</taxon>
        <taxon>Kordiimonadales</taxon>
        <taxon>Kordiimonadaceae</taxon>
        <taxon>Kordiimonas</taxon>
    </lineage>
</organism>
<accession>A0A1G7BD24</accession>
<dbReference type="OrthoDB" id="572024at2"/>
<feature type="domain" description="Thioesterase putative" evidence="1">
    <location>
        <begin position="6"/>
        <end position="146"/>
    </location>
</feature>
<dbReference type="RefSeq" id="WP_068307597.1">
    <property type="nucleotide sequence ID" value="NZ_FNAK01000005.1"/>
</dbReference>
<dbReference type="STRING" id="637679.GCA_001550055_03631"/>
<reference evidence="2 3" key="1">
    <citation type="submission" date="2016-10" db="EMBL/GenBank/DDBJ databases">
        <authorList>
            <person name="de Groot N.N."/>
        </authorList>
    </citation>
    <scope>NUCLEOTIDE SEQUENCE [LARGE SCALE GENOMIC DNA]</scope>
    <source>
        <strain evidence="2 3">CGMCC 1.9109</strain>
    </source>
</reference>
<dbReference type="EMBL" id="FNAK01000005">
    <property type="protein sequence ID" value="SDE25018.1"/>
    <property type="molecule type" value="Genomic_DNA"/>
</dbReference>
<dbReference type="AlphaFoldDB" id="A0A1G7BD24"/>
<protein>
    <submittedName>
        <fullName evidence="2">Thioesterase domain-containing protein, putative</fullName>
    </submittedName>
</protein>
<dbReference type="Pfam" id="PF09500">
    <property type="entry name" value="YiiD_C"/>
    <property type="match status" value="1"/>
</dbReference>
<dbReference type="Gene3D" id="3.10.129.10">
    <property type="entry name" value="Hotdog Thioesterase"/>
    <property type="match status" value="1"/>
</dbReference>
<proteinExistence type="predicted"/>
<evidence type="ECO:0000313" key="2">
    <source>
        <dbReference type="EMBL" id="SDE25018.1"/>
    </source>
</evidence>
<dbReference type="Proteomes" id="UP000183685">
    <property type="component" value="Unassembled WGS sequence"/>
</dbReference>